<gene>
    <name evidence="12" type="ORF">BCF38_101264</name>
    <name evidence="13" type="ORF">SAMN05421539_101264</name>
</gene>
<evidence type="ECO:0000259" key="11">
    <source>
        <dbReference type="PROSITE" id="PS51163"/>
    </source>
</evidence>
<dbReference type="EC" id="6.2.-.-" evidence="8"/>
<dbReference type="Gene3D" id="3.90.870.50">
    <property type="match status" value="1"/>
</dbReference>
<evidence type="ECO:0000256" key="4">
    <source>
        <dbReference type="ARBA" id="ARBA00022723"/>
    </source>
</evidence>
<dbReference type="InterPro" id="IPR001792">
    <property type="entry name" value="Acylphosphatase-like_dom"/>
</dbReference>
<proteinExistence type="inferred from homology"/>
<evidence type="ECO:0000256" key="6">
    <source>
        <dbReference type="ARBA" id="ARBA00022833"/>
    </source>
</evidence>
<dbReference type="InterPro" id="IPR036046">
    <property type="entry name" value="Acylphosphatase-like_dom_sf"/>
</dbReference>
<dbReference type="PROSITE" id="PS00150">
    <property type="entry name" value="ACYLPHOSPHATASE_1"/>
    <property type="match status" value="1"/>
</dbReference>
<sequence>MLGRRIRVRGQVQGVGFRPFVWELARRHGVTGTVLNDAEGVLVEAAGEGLAAFEAALAAEAPPLARVDAVEGTDADLPPCGDFTIAASGAAGAETRVTPDAATCADCAAEIRDPSARRFGYPFTNCTNCGPRLTILRALPYDRARTTMAPFEMCAACRAEYEDPADRRFHAQPIACPACGPQAWCEADGARLNADPIATAARWLRAGRIVAIKGLGGFHLACDATNPAALALLRERKRRPAKPFALMAPLETVARHAVLDDTARARLTEPAAPIVLLPKAAPLPEGVAPGQGRLGWMLPYTPLHHLLLDAARRPLVMTSGNLSGEPQAIGDDEAREKLSGFADGFLMHDREIARRLDDGVEIAAPPMVLRRARGRVPGTLELPPGLPHAQVAAFGGQLKSAICLTKAGQAMLSHHLGDLDDPLTLEEFLRADADLAELLGHAPEAVAVDLHPEFRATRHGHARADALGVPVFEVQHHHAHMAAALGEAGWRGATAVGLVLDGLGLGPDGTVWGGEVLVGGYAGVARAAHLTPAPLVGGDRAQADPWRNAVVRLDAAGHGALAERLFGHLPLAPLRAAAMAGVNAPLSSSAGRLYDAVAACLGLCPERQSFEGEAAMALQTLSERGGDARPYPFGLGPEIDPAPMFDALARDLAAGAPPETIAARFEAGLAKAFASAARAACDAAGTDTVALSGGCFQNVSLLARVTARLDGLRLCPPGEVPANDGGLAFGQALVALARMESG</sequence>
<comment type="function">
    <text evidence="8">Involved in the maturation of [NiFe] hydrogenases. Along with HypE, it catalyzes the synthesis of the CN ligands of the active site iron of [NiFe]-hydrogenases. HypF functions as a carbamoyl transferase using carbamoylphosphate as a substrate and transferring the carboxamido moiety in an ATP-dependent reaction to the thiolate of the C-terminal cysteine of HypE yielding a protein-S-carboxamide.</text>
</comment>
<dbReference type="InterPro" id="IPR041440">
    <property type="entry name" value="HypF_C"/>
</dbReference>
<comment type="catalytic activity">
    <reaction evidence="7 8">
        <text>C-terminal L-cysteinyl-[HypE protein] + carbamoyl phosphate + ATP + H2O = C-terminal S-carboxamide-L-cysteinyl-[HypE protein] + AMP + phosphate + diphosphate + H(+)</text>
        <dbReference type="Rhea" id="RHEA:55636"/>
        <dbReference type="Rhea" id="RHEA-COMP:14247"/>
        <dbReference type="Rhea" id="RHEA-COMP:14392"/>
        <dbReference type="ChEBI" id="CHEBI:15377"/>
        <dbReference type="ChEBI" id="CHEBI:15378"/>
        <dbReference type="ChEBI" id="CHEBI:30616"/>
        <dbReference type="ChEBI" id="CHEBI:33019"/>
        <dbReference type="ChEBI" id="CHEBI:43474"/>
        <dbReference type="ChEBI" id="CHEBI:58228"/>
        <dbReference type="ChEBI" id="CHEBI:76913"/>
        <dbReference type="ChEBI" id="CHEBI:139126"/>
        <dbReference type="ChEBI" id="CHEBI:456215"/>
    </reaction>
</comment>
<organism evidence="13 15">
    <name type="scientific">Jannaschia seohaensis</name>
    <dbReference type="NCBI Taxonomy" id="475081"/>
    <lineage>
        <taxon>Bacteria</taxon>
        <taxon>Pseudomonadati</taxon>
        <taxon>Pseudomonadota</taxon>
        <taxon>Alphaproteobacteria</taxon>
        <taxon>Rhodobacterales</taxon>
        <taxon>Roseobacteraceae</taxon>
        <taxon>Jannaschia</taxon>
    </lineage>
</organism>
<feature type="domain" description="YrdC-like" evidence="11">
    <location>
        <begin position="194"/>
        <end position="374"/>
    </location>
</feature>
<dbReference type="GO" id="GO:0003725">
    <property type="term" value="F:double-stranded RNA binding"/>
    <property type="evidence" value="ECO:0007669"/>
    <property type="project" value="InterPro"/>
</dbReference>
<name>A0A2Y9A162_9RHOB</name>
<keyword evidence="4" id="KW-0479">Metal-binding</keyword>
<feature type="domain" description="Acylphosphatase-like" evidence="10">
    <location>
        <begin position="3"/>
        <end position="87"/>
    </location>
</feature>
<evidence type="ECO:0000256" key="9">
    <source>
        <dbReference type="PROSITE-ProRule" id="PRU00520"/>
    </source>
</evidence>
<evidence type="ECO:0000256" key="2">
    <source>
        <dbReference type="ARBA" id="ARBA00008097"/>
    </source>
</evidence>
<evidence type="ECO:0000256" key="5">
    <source>
        <dbReference type="ARBA" id="ARBA00022771"/>
    </source>
</evidence>
<evidence type="ECO:0000259" key="10">
    <source>
        <dbReference type="PROSITE" id="PS51160"/>
    </source>
</evidence>
<reference evidence="13 15" key="1">
    <citation type="submission" date="2016-10" db="EMBL/GenBank/DDBJ databases">
        <authorList>
            <person name="Cai Z."/>
        </authorList>
    </citation>
    <scope>NUCLEOTIDE SEQUENCE [LARGE SCALE GENOMIC DNA]</scope>
    <source>
        <strain evidence="13 15">DSM 25227</strain>
    </source>
</reference>
<dbReference type="EMBL" id="UETC01000001">
    <property type="protein sequence ID" value="SSA38134.1"/>
    <property type="molecule type" value="Genomic_DNA"/>
</dbReference>
<dbReference type="PIRSF" id="PIRSF006256">
    <property type="entry name" value="CMPcnvr_hdrg_mat"/>
    <property type="match status" value="1"/>
</dbReference>
<dbReference type="Pfam" id="PF22521">
    <property type="entry name" value="HypF_C_2"/>
    <property type="match status" value="1"/>
</dbReference>
<dbReference type="OrthoDB" id="9808093at2"/>
<feature type="active site" evidence="9">
    <location>
        <position position="18"/>
    </location>
</feature>
<evidence type="ECO:0000256" key="8">
    <source>
        <dbReference type="PIRNR" id="PIRNR006256"/>
    </source>
</evidence>
<feature type="active site" evidence="9">
    <location>
        <position position="36"/>
    </location>
</feature>
<dbReference type="Pfam" id="PF01300">
    <property type="entry name" value="Sua5_yciO_yrdC"/>
    <property type="match status" value="1"/>
</dbReference>
<dbReference type="Gene3D" id="3.30.110.120">
    <property type="match status" value="1"/>
</dbReference>
<dbReference type="GO" id="GO:0003998">
    <property type="term" value="F:acylphosphatase activity"/>
    <property type="evidence" value="ECO:0007669"/>
    <property type="project" value="UniProtKB-EC"/>
</dbReference>
<dbReference type="PROSITE" id="PS51160">
    <property type="entry name" value="ACYLPHOSPHATASE_3"/>
    <property type="match status" value="1"/>
</dbReference>
<dbReference type="GO" id="GO:0051604">
    <property type="term" value="P:protein maturation"/>
    <property type="evidence" value="ECO:0007669"/>
    <property type="project" value="TreeGrafter"/>
</dbReference>
<dbReference type="PANTHER" id="PTHR42959">
    <property type="entry name" value="CARBAMOYLTRANSFERASE"/>
    <property type="match status" value="1"/>
</dbReference>
<dbReference type="Gene3D" id="3.30.420.360">
    <property type="match status" value="1"/>
</dbReference>
<reference evidence="12 14" key="2">
    <citation type="submission" date="2018-03" db="EMBL/GenBank/DDBJ databases">
        <title>Genomic Encyclopedia of Archaeal and Bacterial Type Strains, Phase II (KMG-II): from individual species to whole genera.</title>
        <authorList>
            <person name="Goeker M."/>
        </authorList>
    </citation>
    <scope>NUCLEOTIDE SEQUENCE [LARGE SCALE GENOMIC DNA]</scope>
    <source>
        <strain evidence="12 14">DSM 25227</strain>
    </source>
</reference>
<dbReference type="Pfam" id="PF00708">
    <property type="entry name" value="Acylphosphatase"/>
    <property type="match status" value="1"/>
</dbReference>
<keyword evidence="6" id="KW-0862">Zinc</keyword>
<comment type="catalytic activity">
    <reaction evidence="9">
        <text>an acyl phosphate + H2O = a carboxylate + phosphate + H(+)</text>
        <dbReference type="Rhea" id="RHEA:14965"/>
        <dbReference type="ChEBI" id="CHEBI:15377"/>
        <dbReference type="ChEBI" id="CHEBI:15378"/>
        <dbReference type="ChEBI" id="CHEBI:29067"/>
        <dbReference type="ChEBI" id="CHEBI:43474"/>
        <dbReference type="ChEBI" id="CHEBI:59918"/>
        <dbReference type="EC" id="3.6.1.7"/>
    </reaction>
</comment>
<dbReference type="Pfam" id="PF17788">
    <property type="entry name" value="HypF_C"/>
    <property type="match status" value="1"/>
</dbReference>
<dbReference type="UniPathway" id="UPA00335"/>
<dbReference type="InterPro" id="IPR055128">
    <property type="entry name" value="HypF_C_2"/>
</dbReference>
<dbReference type="InterPro" id="IPR011125">
    <property type="entry name" value="Znf_HypF"/>
</dbReference>
<dbReference type="PROSITE" id="PS51163">
    <property type="entry name" value="YRDC"/>
    <property type="match status" value="1"/>
</dbReference>
<protein>
    <recommendedName>
        <fullName evidence="8">Carbamoyltransferase HypF</fullName>
        <ecNumber evidence="8">6.2.-.-</ecNumber>
    </recommendedName>
</protein>
<evidence type="ECO:0000313" key="15">
    <source>
        <dbReference type="Proteomes" id="UP000251571"/>
    </source>
</evidence>
<dbReference type="InterPro" id="IPR004421">
    <property type="entry name" value="Carbamoyltransferase_HypF"/>
</dbReference>
<evidence type="ECO:0000256" key="1">
    <source>
        <dbReference type="ARBA" id="ARBA00004711"/>
    </source>
</evidence>
<keyword evidence="14" id="KW-1185">Reference proteome</keyword>
<keyword evidence="5" id="KW-0863">Zinc-finger</keyword>
<dbReference type="Gene3D" id="3.30.420.40">
    <property type="match status" value="1"/>
</dbReference>
<keyword evidence="9" id="KW-0378">Hydrolase</keyword>
<accession>A0A2Y9A162</accession>
<dbReference type="InterPro" id="IPR017945">
    <property type="entry name" value="DHBP_synth_RibB-like_a/b_dom"/>
</dbReference>
<dbReference type="Proteomes" id="UP000251571">
    <property type="component" value="Unassembled WGS sequence"/>
</dbReference>
<dbReference type="GO" id="GO:0016743">
    <property type="term" value="F:carboxyl- or carbamoyltransferase activity"/>
    <property type="evidence" value="ECO:0007669"/>
    <property type="project" value="UniProtKB-UniRule"/>
</dbReference>
<dbReference type="Proteomes" id="UP000245839">
    <property type="component" value="Unassembled WGS sequence"/>
</dbReference>
<dbReference type="SUPFAM" id="SSF54975">
    <property type="entry name" value="Acylphosphatase/BLUF domain-like"/>
    <property type="match status" value="1"/>
</dbReference>
<comment type="similarity">
    <text evidence="2 8">Belongs to the carbamoyltransferase HypF family.</text>
</comment>
<dbReference type="InterPro" id="IPR006070">
    <property type="entry name" value="Sua5-like_dom"/>
</dbReference>
<dbReference type="RefSeq" id="WP_109562475.1">
    <property type="nucleotide sequence ID" value="NZ_QGDJ01000001.1"/>
</dbReference>
<dbReference type="InterPro" id="IPR017968">
    <property type="entry name" value="Acylphosphatase_CS"/>
</dbReference>
<dbReference type="EMBL" id="QGDJ01000001">
    <property type="protein sequence ID" value="PWJ21856.1"/>
    <property type="molecule type" value="Genomic_DNA"/>
</dbReference>
<keyword evidence="3" id="KW-0436">Ligase</keyword>
<evidence type="ECO:0000313" key="14">
    <source>
        <dbReference type="Proteomes" id="UP000245839"/>
    </source>
</evidence>
<comment type="pathway">
    <text evidence="1 8">Protein modification; [NiFe] hydrogenase maturation.</text>
</comment>
<dbReference type="SUPFAM" id="SSF55821">
    <property type="entry name" value="YrdC/RibB"/>
    <property type="match status" value="1"/>
</dbReference>
<dbReference type="AlphaFoldDB" id="A0A2Y9A162"/>
<dbReference type="NCBIfam" id="TIGR00143">
    <property type="entry name" value="hypF"/>
    <property type="match status" value="1"/>
</dbReference>
<dbReference type="Pfam" id="PF07503">
    <property type="entry name" value="zf-HYPF"/>
    <property type="match status" value="2"/>
</dbReference>
<evidence type="ECO:0000313" key="12">
    <source>
        <dbReference type="EMBL" id="PWJ21856.1"/>
    </source>
</evidence>
<dbReference type="PANTHER" id="PTHR42959:SF1">
    <property type="entry name" value="CARBAMOYLTRANSFERASE HYPF"/>
    <property type="match status" value="1"/>
</dbReference>
<dbReference type="InterPro" id="IPR051060">
    <property type="entry name" value="Carbamoyltrans_HypF-like"/>
</dbReference>
<evidence type="ECO:0000256" key="3">
    <source>
        <dbReference type="ARBA" id="ARBA00022598"/>
    </source>
</evidence>
<dbReference type="GO" id="GO:0008270">
    <property type="term" value="F:zinc ion binding"/>
    <property type="evidence" value="ECO:0007669"/>
    <property type="project" value="UniProtKB-KW"/>
</dbReference>
<evidence type="ECO:0000256" key="7">
    <source>
        <dbReference type="ARBA" id="ARBA00048220"/>
    </source>
</evidence>
<dbReference type="GO" id="GO:0016874">
    <property type="term" value="F:ligase activity"/>
    <property type="evidence" value="ECO:0007669"/>
    <property type="project" value="UniProtKB-UniRule"/>
</dbReference>
<evidence type="ECO:0000313" key="13">
    <source>
        <dbReference type="EMBL" id="SSA38134.1"/>
    </source>
</evidence>